<feature type="region of interest" description="Disordered" evidence="1">
    <location>
        <begin position="1"/>
        <end position="24"/>
    </location>
</feature>
<keyword evidence="3" id="KW-1185">Reference proteome</keyword>
<proteinExistence type="predicted"/>
<reference evidence="2 3" key="1">
    <citation type="journal article" date="2016" name="Nat. Commun.">
        <title>Ectomycorrhizal ecology is imprinted in the genome of the dominant symbiotic fungus Cenococcum geophilum.</title>
        <authorList>
            <consortium name="DOE Joint Genome Institute"/>
            <person name="Peter M."/>
            <person name="Kohler A."/>
            <person name="Ohm R.A."/>
            <person name="Kuo A."/>
            <person name="Krutzmann J."/>
            <person name="Morin E."/>
            <person name="Arend M."/>
            <person name="Barry K.W."/>
            <person name="Binder M."/>
            <person name="Choi C."/>
            <person name="Clum A."/>
            <person name="Copeland A."/>
            <person name="Grisel N."/>
            <person name="Haridas S."/>
            <person name="Kipfer T."/>
            <person name="LaButti K."/>
            <person name="Lindquist E."/>
            <person name="Lipzen A."/>
            <person name="Maire R."/>
            <person name="Meier B."/>
            <person name="Mihaltcheva S."/>
            <person name="Molinier V."/>
            <person name="Murat C."/>
            <person name="Poggeler S."/>
            <person name="Quandt C.A."/>
            <person name="Sperisen C."/>
            <person name="Tritt A."/>
            <person name="Tisserant E."/>
            <person name="Crous P.W."/>
            <person name="Henrissat B."/>
            <person name="Nehls U."/>
            <person name="Egli S."/>
            <person name="Spatafora J.W."/>
            <person name="Grigoriev I.V."/>
            <person name="Martin F.M."/>
        </authorList>
    </citation>
    <scope>NUCLEOTIDE SEQUENCE [LARGE SCALE GENOMIC DNA]</scope>
    <source>
        <strain evidence="2 3">CBS 459.81</strain>
    </source>
</reference>
<evidence type="ECO:0000313" key="3">
    <source>
        <dbReference type="Proteomes" id="UP000250266"/>
    </source>
</evidence>
<sequence>MKPTAVFRTDALVSGGPNGGEKRGEGLVGMEGIGGFEGLEDCDGFTADVAGDGEEGFMCRDGGYGDGRGSKVGGSDGEEANDVAEFGRESDGKLGWNSTRVMNVGFVGGGNGQAAAYYLECKDEK</sequence>
<dbReference type="EMBL" id="KV745272">
    <property type="protein sequence ID" value="OCK75807.1"/>
    <property type="molecule type" value="Genomic_DNA"/>
</dbReference>
<organism evidence="2 3">
    <name type="scientific">Lepidopterella palustris CBS 459.81</name>
    <dbReference type="NCBI Taxonomy" id="1314670"/>
    <lineage>
        <taxon>Eukaryota</taxon>
        <taxon>Fungi</taxon>
        <taxon>Dikarya</taxon>
        <taxon>Ascomycota</taxon>
        <taxon>Pezizomycotina</taxon>
        <taxon>Dothideomycetes</taxon>
        <taxon>Pleosporomycetidae</taxon>
        <taxon>Mytilinidiales</taxon>
        <taxon>Argynnaceae</taxon>
        <taxon>Lepidopterella</taxon>
    </lineage>
</organism>
<dbReference type="AlphaFoldDB" id="A0A8E2E1V3"/>
<accession>A0A8E2E1V3</accession>
<gene>
    <name evidence="2" type="ORF">K432DRAFT_396955</name>
</gene>
<dbReference type="Proteomes" id="UP000250266">
    <property type="component" value="Unassembled WGS sequence"/>
</dbReference>
<evidence type="ECO:0000313" key="2">
    <source>
        <dbReference type="EMBL" id="OCK75807.1"/>
    </source>
</evidence>
<name>A0A8E2E1V3_9PEZI</name>
<protein>
    <submittedName>
        <fullName evidence="2">Uncharacterized protein</fullName>
    </submittedName>
</protein>
<evidence type="ECO:0000256" key="1">
    <source>
        <dbReference type="SAM" id="MobiDB-lite"/>
    </source>
</evidence>